<gene>
    <name evidence="2" type="ORF">LTRI10_LOCUS13129</name>
</gene>
<feature type="region of interest" description="Disordered" evidence="1">
    <location>
        <begin position="57"/>
        <end position="76"/>
    </location>
</feature>
<evidence type="ECO:0000313" key="2">
    <source>
        <dbReference type="EMBL" id="CAL1371044.1"/>
    </source>
</evidence>
<reference evidence="2 3" key="1">
    <citation type="submission" date="2024-04" db="EMBL/GenBank/DDBJ databases">
        <authorList>
            <person name="Fracassetti M."/>
        </authorList>
    </citation>
    <scope>NUCLEOTIDE SEQUENCE [LARGE SCALE GENOMIC DNA]</scope>
</reference>
<organism evidence="2 3">
    <name type="scientific">Linum trigynum</name>
    <dbReference type="NCBI Taxonomy" id="586398"/>
    <lineage>
        <taxon>Eukaryota</taxon>
        <taxon>Viridiplantae</taxon>
        <taxon>Streptophyta</taxon>
        <taxon>Embryophyta</taxon>
        <taxon>Tracheophyta</taxon>
        <taxon>Spermatophyta</taxon>
        <taxon>Magnoliopsida</taxon>
        <taxon>eudicotyledons</taxon>
        <taxon>Gunneridae</taxon>
        <taxon>Pentapetalae</taxon>
        <taxon>rosids</taxon>
        <taxon>fabids</taxon>
        <taxon>Malpighiales</taxon>
        <taxon>Linaceae</taxon>
        <taxon>Linum</taxon>
    </lineage>
</organism>
<accession>A0AAV2DCT6</accession>
<dbReference type="Proteomes" id="UP001497516">
    <property type="component" value="Chromosome 2"/>
</dbReference>
<protein>
    <submittedName>
        <fullName evidence="2">Uncharacterized protein</fullName>
    </submittedName>
</protein>
<proteinExistence type="predicted"/>
<dbReference type="EMBL" id="OZ034815">
    <property type="protein sequence ID" value="CAL1371044.1"/>
    <property type="molecule type" value="Genomic_DNA"/>
</dbReference>
<dbReference type="AlphaFoldDB" id="A0AAV2DCT6"/>
<evidence type="ECO:0000313" key="3">
    <source>
        <dbReference type="Proteomes" id="UP001497516"/>
    </source>
</evidence>
<evidence type="ECO:0000256" key="1">
    <source>
        <dbReference type="SAM" id="MobiDB-lite"/>
    </source>
</evidence>
<sequence>MRESSTPKSSWTSSPMLSALTHTAIHTMKGGASIPTLLGIATPLNHLVSQHQRVVSSRGSLSRLDKGQLHSSSLTSLGRGNRFSSLNVSMPSHQQLHLQIII</sequence>
<keyword evidence="3" id="KW-1185">Reference proteome</keyword>
<name>A0AAV2DCT6_9ROSI</name>